<evidence type="ECO:0000313" key="8">
    <source>
        <dbReference type="Proteomes" id="UP001596296"/>
    </source>
</evidence>
<evidence type="ECO:0000256" key="2">
    <source>
        <dbReference type="ARBA" id="ARBA00022475"/>
    </source>
</evidence>
<dbReference type="EMBL" id="JBHSXL010000002">
    <property type="protein sequence ID" value="MFC6891544.1"/>
    <property type="molecule type" value="Genomic_DNA"/>
</dbReference>
<feature type="transmembrane region" description="Helical" evidence="6">
    <location>
        <begin position="142"/>
        <end position="165"/>
    </location>
</feature>
<dbReference type="RefSeq" id="WP_379739965.1">
    <property type="nucleotide sequence ID" value="NZ_JBHSVN010000002.1"/>
</dbReference>
<evidence type="ECO:0000256" key="5">
    <source>
        <dbReference type="ARBA" id="ARBA00023136"/>
    </source>
</evidence>
<evidence type="ECO:0000256" key="4">
    <source>
        <dbReference type="ARBA" id="ARBA00022989"/>
    </source>
</evidence>
<keyword evidence="8" id="KW-1185">Reference proteome</keyword>
<feature type="transmembrane region" description="Helical" evidence="6">
    <location>
        <begin position="226"/>
        <end position="246"/>
    </location>
</feature>
<keyword evidence="3 6" id="KW-0812">Transmembrane</keyword>
<dbReference type="AlphaFoldDB" id="A0ABD5UUQ8"/>
<feature type="transmembrane region" description="Helical" evidence="6">
    <location>
        <begin position="23"/>
        <end position="44"/>
    </location>
</feature>
<evidence type="ECO:0000313" key="7">
    <source>
        <dbReference type="EMBL" id="MFC6891544.1"/>
    </source>
</evidence>
<organism evidence="7 8">
    <name type="scientific">Halopenitus salinus</name>
    <dbReference type="NCBI Taxonomy" id="1198295"/>
    <lineage>
        <taxon>Archaea</taxon>
        <taxon>Methanobacteriati</taxon>
        <taxon>Methanobacteriota</taxon>
        <taxon>Stenosarchaea group</taxon>
        <taxon>Halobacteria</taxon>
        <taxon>Halobacteriales</taxon>
        <taxon>Haloferacaceae</taxon>
        <taxon>Halopenitus</taxon>
    </lineage>
</organism>
<evidence type="ECO:0000256" key="1">
    <source>
        <dbReference type="ARBA" id="ARBA00004651"/>
    </source>
</evidence>
<reference evidence="7 8" key="1">
    <citation type="journal article" date="2019" name="Int. J. Syst. Evol. Microbiol.">
        <title>The Global Catalogue of Microorganisms (GCM) 10K type strain sequencing project: providing services to taxonomists for standard genome sequencing and annotation.</title>
        <authorList>
            <consortium name="The Broad Institute Genomics Platform"/>
            <consortium name="The Broad Institute Genome Sequencing Center for Infectious Disease"/>
            <person name="Wu L."/>
            <person name="Ma J."/>
        </authorList>
    </citation>
    <scope>NUCLEOTIDE SEQUENCE [LARGE SCALE GENOMIC DNA]</scope>
    <source>
        <strain evidence="7 8">SKJ47</strain>
    </source>
</reference>
<keyword evidence="5 6" id="KW-0472">Membrane</keyword>
<dbReference type="PANTHER" id="PTHR32196:SF72">
    <property type="entry name" value="RIBOSE IMPORT PERMEASE PROTEIN RBSC"/>
    <property type="match status" value="1"/>
</dbReference>
<comment type="caution">
    <text evidence="7">The sequence shown here is derived from an EMBL/GenBank/DDBJ whole genome shotgun (WGS) entry which is preliminary data.</text>
</comment>
<dbReference type="CDD" id="cd06579">
    <property type="entry name" value="TM_PBP1_transp_AraH_like"/>
    <property type="match status" value="1"/>
</dbReference>
<name>A0ABD5UUQ8_9EURY</name>
<gene>
    <name evidence="7" type="ORF">ACFQE9_02765</name>
</gene>
<sequence length="301" mass="31363">MLIILMIAFTVSTDVFLTYDNLVGNVLMNSTILLLVALAGTFPILQQSIDLSVASIVSFSGVLTALLITDYNLGLLALVLGTLAGTGVGLLNGVVFAKGKIPSFLVTLGSLSIFSGSALLLTGGRSVPFNAPEIRQIAIGNLIPTVPNLVIWGIILYVLVSLLAWKTTFGRYTYALGENERVADYSGVKVDRYKIGAFVVSGTLCGLGGVLLAARITSASPSMGDGLLLESIAAIVMGGTALTGGVGGPHRTILGVMVIGVLTNGMNLLSIQSFVQEIILGFVVIFAVAMSIDRDKIDVIK</sequence>
<feature type="transmembrane region" description="Helical" evidence="6">
    <location>
        <begin position="51"/>
        <end position="69"/>
    </location>
</feature>
<comment type="subcellular location">
    <subcellularLocation>
        <location evidence="1">Cell membrane</location>
        <topology evidence="1">Multi-pass membrane protein</topology>
    </subcellularLocation>
</comment>
<protein>
    <submittedName>
        <fullName evidence="7">ABC transporter permease</fullName>
    </submittedName>
</protein>
<dbReference type="InterPro" id="IPR001851">
    <property type="entry name" value="ABC_transp_permease"/>
</dbReference>
<dbReference type="GO" id="GO:0005886">
    <property type="term" value="C:plasma membrane"/>
    <property type="evidence" value="ECO:0007669"/>
    <property type="project" value="UniProtKB-SubCell"/>
</dbReference>
<keyword evidence="2" id="KW-1003">Cell membrane</keyword>
<keyword evidence="4 6" id="KW-1133">Transmembrane helix</keyword>
<feature type="transmembrane region" description="Helical" evidence="6">
    <location>
        <begin position="275"/>
        <end position="292"/>
    </location>
</feature>
<evidence type="ECO:0000256" key="3">
    <source>
        <dbReference type="ARBA" id="ARBA00022692"/>
    </source>
</evidence>
<feature type="transmembrane region" description="Helical" evidence="6">
    <location>
        <begin position="75"/>
        <end position="97"/>
    </location>
</feature>
<proteinExistence type="predicted"/>
<feature type="transmembrane region" description="Helical" evidence="6">
    <location>
        <begin position="195"/>
        <end position="214"/>
    </location>
</feature>
<accession>A0ABD5UUQ8</accession>
<dbReference type="PANTHER" id="PTHR32196">
    <property type="entry name" value="ABC TRANSPORTER PERMEASE PROTEIN YPHD-RELATED-RELATED"/>
    <property type="match status" value="1"/>
</dbReference>
<dbReference type="Pfam" id="PF02653">
    <property type="entry name" value="BPD_transp_2"/>
    <property type="match status" value="1"/>
</dbReference>
<dbReference type="Proteomes" id="UP001596296">
    <property type="component" value="Unassembled WGS sequence"/>
</dbReference>
<feature type="transmembrane region" description="Helical" evidence="6">
    <location>
        <begin position="104"/>
        <end position="122"/>
    </location>
</feature>
<evidence type="ECO:0000256" key="6">
    <source>
        <dbReference type="SAM" id="Phobius"/>
    </source>
</evidence>